<keyword evidence="1" id="KW-0812">Transmembrane</keyword>
<organism evidence="2 3">
    <name type="scientific">Stachybotrys elegans</name>
    <dbReference type="NCBI Taxonomy" id="80388"/>
    <lineage>
        <taxon>Eukaryota</taxon>
        <taxon>Fungi</taxon>
        <taxon>Dikarya</taxon>
        <taxon>Ascomycota</taxon>
        <taxon>Pezizomycotina</taxon>
        <taxon>Sordariomycetes</taxon>
        <taxon>Hypocreomycetidae</taxon>
        <taxon>Hypocreales</taxon>
        <taxon>Stachybotryaceae</taxon>
        <taxon>Stachybotrys</taxon>
    </lineage>
</organism>
<comment type="caution">
    <text evidence="2">The sequence shown here is derived from an EMBL/GenBank/DDBJ whole genome shotgun (WGS) entry which is preliminary data.</text>
</comment>
<reference evidence="2" key="1">
    <citation type="journal article" date="2021" name="Nat. Commun.">
        <title>Genetic determinants of endophytism in the Arabidopsis root mycobiome.</title>
        <authorList>
            <person name="Mesny F."/>
            <person name="Miyauchi S."/>
            <person name="Thiergart T."/>
            <person name="Pickel B."/>
            <person name="Atanasova L."/>
            <person name="Karlsson M."/>
            <person name="Huettel B."/>
            <person name="Barry K.W."/>
            <person name="Haridas S."/>
            <person name="Chen C."/>
            <person name="Bauer D."/>
            <person name="Andreopoulos W."/>
            <person name="Pangilinan J."/>
            <person name="LaButti K."/>
            <person name="Riley R."/>
            <person name="Lipzen A."/>
            <person name="Clum A."/>
            <person name="Drula E."/>
            <person name="Henrissat B."/>
            <person name="Kohler A."/>
            <person name="Grigoriev I.V."/>
            <person name="Martin F.M."/>
            <person name="Hacquard S."/>
        </authorList>
    </citation>
    <scope>NUCLEOTIDE SEQUENCE</scope>
    <source>
        <strain evidence="2">MPI-CAGE-CH-0235</strain>
    </source>
</reference>
<keyword evidence="1" id="KW-0472">Membrane</keyword>
<protein>
    <submittedName>
        <fullName evidence="2">Uncharacterized protein</fullName>
    </submittedName>
</protein>
<keyword evidence="1" id="KW-1133">Transmembrane helix</keyword>
<evidence type="ECO:0000313" key="2">
    <source>
        <dbReference type="EMBL" id="KAH7312699.1"/>
    </source>
</evidence>
<sequence>MHRDTSPGSITITSSLVFLCLHLLPNTYLAHLEKPSIFYRRSYIERPNPASPKLQARRFRTISRHGSDCQG</sequence>
<name>A0A8K0SN12_9HYPO</name>
<evidence type="ECO:0000256" key="1">
    <source>
        <dbReference type="SAM" id="Phobius"/>
    </source>
</evidence>
<keyword evidence="3" id="KW-1185">Reference proteome</keyword>
<feature type="transmembrane region" description="Helical" evidence="1">
    <location>
        <begin position="12"/>
        <end position="32"/>
    </location>
</feature>
<gene>
    <name evidence="2" type="ORF">B0I35DRAFT_437555</name>
</gene>
<dbReference type="EMBL" id="JAGPNK010000010">
    <property type="protein sequence ID" value="KAH7312699.1"/>
    <property type="molecule type" value="Genomic_DNA"/>
</dbReference>
<proteinExistence type="predicted"/>
<accession>A0A8K0SN12</accession>
<dbReference type="Proteomes" id="UP000813444">
    <property type="component" value="Unassembled WGS sequence"/>
</dbReference>
<evidence type="ECO:0000313" key="3">
    <source>
        <dbReference type="Proteomes" id="UP000813444"/>
    </source>
</evidence>
<dbReference type="AlphaFoldDB" id="A0A8K0SN12"/>